<reference evidence="1" key="1">
    <citation type="journal article" date="2015" name="Nature">
        <title>Complex archaea that bridge the gap between prokaryotes and eukaryotes.</title>
        <authorList>
            <person name="Spang A."/>
            <person name="Saw J.H."/>
            <person name="Jorgensen S.L."/>
            <person name="Zaremba-Niedzwiedzka K."/>
            <person name="Martijn J."/>
            <person name="Lind A.E."/>
            <person name="van Eijk R."/>
            <person name="Schleper C."/>
            <person name="Guy L."/>
            <person name="Ettema T.J."/>
        </authorList>
    </citation>
    <scope>NUCLEOTIDE SEQUENCE</scope>
</reference>
<protein>
    <submittedName>
        <fullName evidence="1">Uncharacterized protein</fullName>
    </submittedName>
</protein>
<gene>
    <name evidence="1" type="ORF">LCGC14_1256420</name>
</gene>
<sequence length="64" mass="7277">MTRFVIELQERVKGRLRKIPNSGNIYMYKTRAEALDAALEYAKRIGEDDRPGLTPIILSPRSGT</sequence>
<proteinExistence type="predicted"/>
<organism evidence="1">
    <name type="scientific">marine sediment metagenome</name>
    <dbReference type="NCBI Taxonomy" id="412755"/>
    <lineage>
        <taxon>unclassified sequences</taxon>
        <taxon>metagenomes</taxon>
        <taxon>ecological metagenomes</taxon>
    </lineage>
</organism>
<dbReference type="AlphaFoldDB" id="A0A0F9LN84"/>
<dbReference type="EMBL" id="LAZR01006927">
    <property type="protein sequence ID" value="KKM88671.1"/>
    <property type="molecule type" value="Genomic_DNA"/>
</dbReference>
<evidence type="ECO:0000313" key="1">
    <source>
        <dbReference type="EMBL" id="KKM88671.1"/>
    </source>
</evidence>
<comment type="caution">
    <text evidence="1">The sequence shown here is derived from an EMBL/GenBank/DDBJ whole genome shotgun (WGS) entry which is preliminary data.</text>
</comment>
<accession>A0A0F9LN84</accession>
<name>A0A0F9LN84_9ZZZZ</name>